<organism evidence="1 2">
    <name type="scientific">Clostridium scindens (strain JCM 10418 / VPI 12708)</name>
    <dbReference type="NCBI Taxonomy" id="29347"/>
    <lineage>
        <taxon>Bacteria</taxon>
        <taxon>Bacillati</taxon>
        <taxon>Bacillota</taxon>
        <taxon>Clostridia</taxon>
        <taxon>Lachnospirales</taxon>
        <taxon>Lachnospiraceae</taxon>
    </lineage>
</organism>
<proteinExistence type="predicted"/>
<comment type="caution">
    <text evidence="1">The sequence shown here is derived from an EMBL/GenBank/DDBJ whole genome shotgun (WGS) entry which is preliminary data.</text>
</comment>
<evidence type="ECO:0000313" key="1">
    <source>
        <dbReference type="EMBL" id="MSS41744.1"/>
    </source>
</evidence>
<dbReference type="RefSeq" id="WP_154322177.1">
    <property type="nucleotide sequence ID" value="NZ_CAMAAA010000071.1"/>
</dbReference>
<protein>
    <submittedName>
        <fullName evidence="1">Uncharacterized protein</fullName>
    </submittedName>
</protein>
<sequence length="130" mass="15256">MGKMLKDAEIKSMASYVTFRQLYDDGKNDIYYIIARFAENVLATQKWYSFGLTELVEQMRSEFGFDIPDYVIKTSLKRLKYLERKEGKYYIASKNTNKECGVVSETQKSALENNQKLMDALIKYIEEKRS</sequence>
<dbReference type="EMBL" id="VUMB01000048">
    <property type="protein sequence ID" value="MSS41744.1"/>
    <property type="molecule type" value="Genomic_DNA"/>
</dbReference>
<dbReference type="AlphaFoldDB" id="A0A844FDL9"/>
<dbReference type="Proteomes" id="UP000462363">
    <property type="component" value="Unassembled WGS sequence"/>
</dbReference>
<reference evidence="1 2" key="1">
    <citation type="submission" date="2019-08" db="EMBL/GenBank/DDBJ databases">
        <title>In-depth cultivation of the pig gut microbiome towards novel bacterial diversity and tailored functional studies.</title>
        <authorList>
            <person name="Wylensek D."/>
            <person name="Hitch T.C.A."/>
            <person name="Clavel T."/>
        </authorList>
    </citation>
    <scope>NUCLEOTIDE SEQUENCE [LARGE SCALE GENOMIC DNA]</scope>
    <source>
        <strain evidence="1 2">BL-389-WT-3D</strain>
    </source>
</reference>
<name>A0A844FDL9_CLOSV</name>
<gene>
    <name evidence="1" type="ORF">FYJ37_15755</name>
</gene>
<evidence type="ECO:0000313" key="2">
    <source>
        <dbReference type="Proteomes" id="UP000462363"/>
    </source>
</evidence>
<accession>A0A844FDL9</accession>